<organism evidence="1 2">
    <name type="scientific">Characodon lateralis</name>
    <dbReference type="NCBI Taxonomy" id="208331"/>
    <lineage>
        <taxon>Eukaryota</taxon>
        <taxon>Metazoa</taxon>
        <taxon>Chordata</taxon>
        <taxon>Craniata</taxon>
        <taxon>Vertebrata</taxon>
        <taxon>Euteleostomi</taxon>
        <taxon>Actinopterygii</taxon>
        <taxon>Neopterygii</taxon>
        <taxon>Teleostei</taxon>
        <taxon>Neoteleostei</taxon>
        <taxon>Acanthomorphata</taxon>
        <taxon>Ovalentaria</taxon>
        <taxon>Atherinomorphae</taxon>
        <taxon>Cyprinodontiformes</taxon>
        <taxon>Goodeidae</taxon>
        <taxon>Characodon</taxon>
    </lineage>
</organism>
<sequence>MFKVSAVHASNNSDYWHCFSFTYSMRLCCYLYAHTDAPQSQLCLAWVNYQKQGRPKFGPRAVSGPWNDFMWPTCIFTLAVLAHIVKSLDTTDQKDPAVGPFTKSFKSSSDKYLVHLWLF</sequence>
<evidence type="ECO:0000313" key="1">
    <source>
        <dbReference type="EMBL" id="MED6275930.1"/>
    </source>
</evidence>
<dbReference type="EMBL" id="JAHUTJ010029809">
    <property type="protein sequence ID" value="MED6275930.1"/>
    <property type="molecule type" value="Genomic_DNA"/>
</dbReference>
<evidence type="ECO:0000313" key="2">
    <source>
        <dbReference type="Proteomes" id="UP001352852"/>
    </source>
</evidence>
<dbReference type="Proteomes" id="UP001352852">
    <property type="component" value="Unassembled WGS sequence"/>
</dbReference>
<accession>A0ABU7DNB8</accession>
<protein>
    <submittedName>
        <fullName evidence="1">Uncharacterized protein</fullName>
    </submittedName>
</protein>
<comment type="caution">
    <text evidence="1">The sequence shown here is derived from an EMBL/GenBank/DDBJ whole genome shotgun (WGS) entry which is preliminary data.</text>
</comment>
<gene>
    <name evidence="1" type="ORF">CHARACLAT_031654</name>
</gene>
<name>A0ABU7DNB8_9TELE</name>
<reference evidence="1 2" key="1">
    <citation type="submission" date="2021-06" db="EMBL/GenBank/DDBJ databases">
        <authorList>
            <person name="Palmer J.M."/>
        </authorList>
    </citation>
    <scope>NUCLEOTIDE SEQUENCE [LARGE SCALE GENOMIC DNA]</scope>
    <source>
        <strain evidence="1 2">CL_MEX2019</strain>
        <tissue evidence="1">Muscle</tissue>
    </source>
</reference>
<proteinExistence type="predicted"/>
<keyword evidence="2" id="KW-1185">Reference proteome</keyword>